<dbReference type="EMBL" id="CAMTCP010000021">
    <property type="protein sequence ID" value="CAI3540286.1"/>
    <property type="molecule type" value="Genomic_DNA"/>
</dbReference>
<organism evidence="1 3">
    <name type="scientific">Clostridium neonatale</name>
    <dbReference type="NCBI Taxonomy" id="137838"/>
    <lineage>
        <taxon>Bacteria</taxon>
        <taxon>Bacillati</taxon>
        <taxon>Bacillota</taxon>
        <taxon>Clostridia</taxon>
        <taxon>Eubacteriales</taxon>
        <taxon>Clostridiaceae</taxon>
        <taxon>Clostridium</taxon>
    </lineage>
</organism>
<evidence type="ECO:0000313" key="2">
    <source>
        <dbReference type="EMBL" id="CAI3540286.1"/>
    </source>
</evidence>
<proteinExistence type="predicted"/>
<dbReference type="RefSeq" id="WP_210888161.1">
    <property type="nucleotide sequence ID" value="NZ_CAKJVE010000001.1"/>
</dbReference>
<name>A0AA86JBF5_9CLOT</name>
<dbReference type="Proteomes" id="UP000789738">
    <property type="component" value="Unassembled WGS sequence"/>
</dbReference>
<dbReference type="EMBL" id="CAKJVE010000001">
    <property type="protein sequence ID" value="CAG9701524.1"/>
    <property type="molecule type" value="Genomic_DNA"/>
</dbReference>
<evidence type="ECO:0000313" key="3">
    <source>
        <dbReference type="Proteomes" id="UP000789738"/>
    </source>
</evidence>
<accession>A0AA86JBF5</accession>
<dbReference type="Proteomes" id="UP001189143">
    <property type="component" value="Unassembled WGS sequence"/>
</dbReference>
<reference evidence="1" key="1">
    <citation type="submission" date="2021-10" db="EMBL/GenBank/DDBJ databases">
        <authorList>
            <person name="Mesa V."/>
        </authorList>
    </citation>
    <scope>NUCLEOTIDE SEQUENCE</scope>
    <source>
        <strain evidence="1">CC3_PB</strain>
    </source>
</reference>
<reference evidence="2" key="2">
    <citation type="submission" date="2022-10" db="EMBL/GenBank/DDBJ databases">
        <authorList>
            <person name="Aires J."/>
            <person name="Mesa V."/>
        </authorList>
    </citation>
    <scope>NUCLEOTIDE SEQUENCE</scope>
    <source>
        <strain evidence="2">Clostridium neonatale JD116</strain>
    </source>
</reference>
<protein>
    <submittedName>
        <fullName evidence="1">Uncharacterized protein</fullName>
    </submittedName>
</protein>
<sequence length="193" mass="22675">MTFDWYEEVNSNDEITQGDIFINFPIVKINNYEDILNEDVTDKEIDMEVEYADCIVLTQPCDLARPKPELENVILCQIYGVHGSGLTKGRLIEIIQGKTPQFYMLNKNEDFRYSDELLDFKIDEFDYHIVNFDIVEKIPVKALKKYAGGVKNRLRLLPPYREHLSQAFAKYFMRIGLPSDINRDDFNRYSKVK</sequence>
<gene>
    <name evidence="2" type="ORF">CNEO2_1190004</name>
    <name evidence="1" type="ORF">CNEO_10058</name>
</gene>
<evidence type="ECO:0000313" key="1">
    <source>
        <dbReference type="EMBL" id="CAG9701524.1"/>
    </source>
</evidence>
<dbReference type="AlphaFoldDB" id="A0AA86JBF5"/>
<comment type="caution">
    <text evidence="1">The sequence shown here is derived from an EMBL/GenBank/DDBJ whole genome shotgun (WGS) entry which is preliminary data.</text>
</comment>